<sequence>MKRTQVAIIGAGPAGLMLSQLLAARGIDTVVLERHSRDYVESRIRAGVLEHQSAAALRAAGVGARMDAQGMAHSSIDLAFAGAHHRIDLEGLTGKKIMVYGQHEVVKDLIAQRLADGGDIRFEAEVNAIEGLDGDQPKVRYTHNGQPHELVCDFIAGCDGYHGVSRTSVPSNALKVYEHRYPYAWLGVLAEAAPTSDELVYARHETGFALYSMRSPSVTRLYFQCRPDEDPEAWSDAALWAELHRRLETGDGWTINEGPILQKNVAPMRSFVVEPMRYQRLFLAGDAAHIVPPTGAKGMNLALADVQVLAPALVRWFEAGDPRGLDSYSEVCLKRVWRVQRFSVWMTRMLHAQPDADAFEERLQQAELASAAACESAARHLAENYVGLPLEAPAT</sequence>
<dbReference type="Pfam" id="PF01494">
    <property type="entry name" value="FAD_binding_3"/>
    <property type="match status" value="1"/>
</dbReference>
<feature type="domain" description="FAD-binding" evidence="3">
    <location>
        <begin position="3"/>
        <end position="343"/>
    </location>
</feature>
<comment type="caution">
    <text evidence="4">The sequence shown here is derived from an EMBL/GenBank/DDBJ whole genome shotgun (WGS) entry which is preliminary data.</text>
</comment>
<dbReference type="GO" id="GO:0071949">
    <property type="term" value="F:FAD binding"/>
    <property type="evidence" value="ECO:0007669"/>
    <property type="project" value="InterPro"/>
</dbReference>
<evidence type="ECO:0000259" key="3">
    <source>
        <dbReference type="Pfam" id="PF01494"/>
    </source>
</evidence>
<evidence type="ECO:0000313" key="4">
    <source>
        <dbReference type="EMBL" id="MBK1697539.1"/>
    </source>
</evidence>
<dbReference type="EC" id="1.14.13.2" evidence="4"/>
<proteinExistence type="predicted"/>
<dbReference type="EMBL" id="NRRE01000026">
    <property type="protein sequence ID" value="MBK1697539.1"/>
    <property type="molecule type" value="Genomic_DNA"/>
</dbReference>
<keyword evidence="1 4" id="KW-0560">Oxidoreductase</keyword>
<accession>A0A934QIR5</accession>
<name>A0A934QIR5_9PROT</name>
<gene>
    <name evidence="4" type="ORF">CKO21_09815</name>
</gene>
<dbReference type="NCBIfam" id="NF006091">
    <property type="entry name" value="PRK08243.1"/>
    <property type="match status" value="1"/>
</dbReference>
<reference evidence="4" key="2">
    <citation type="journal article" date="2020" name="Microorganisms">
        <title>Osmotic Adaptation and Compatible Solute Biosynthesis of Phototrophic Bacteria as Revealed from Genome Analyses.</title>
        <authorList>
            <person name="Imhoff J.F."/>
            <person name="Rahn T."/>
            <person name="Kunzel S."/>
            <person name="Keller A."/>
            <person name="Neulinger S.C."/>
        </authorList>
    </citation>
    <scope>NUCLEOTIDE SEQUENCE</scope>
    <source>
        <strain evidence="4">DSM 9154</strain>
    </source>
</reference>
<organism evidence="4 5">
    <name type="scientific">Rhodovibrio salinarum</name>
    <dbReference type="NCBI Taxonomy" id="1087"/>
    <lineage>
        <taxon>Bacteria</taxon>
        <taxon>Pseudomonadati</taxon>
        <taxon>Pseudomonadota</taxon>
        <taxon>Alphaproteobacteria</taxon>
        <taxon>Rhodospirillales</taxon>
        <taxon>Rhodovibrionaceae</taxon>
        <taxon>Rhodovibrio</taxon>
    </lineage>
</organism>
<evidence type="ECO:0000256" key="1">
    <source>
        <dbReference type="ARBA" id="ARBA00023002"/>
    </source>
</evidence>
<dbReference type="InterPro" id="IPR036188">
    <property type="entry name" value="FAD/NAD-bd_sf"/>
</dbReference>
<protein>
    <submittedName>
        <fullName evidence="4">4-hydroxybenzoate 3-monooxygenase</fullName>
        <ecNumber evidence="4">1.14.13.2</ecNumber>
    </submittedName>
</protein>
<evidence type="ECO:0000256" key="2">
    <source>
        <dbReference type="ARBA" id="ARBA00023027"/>
    </source>
</evidence>
<evidence type="ECO:0000313" key="5">
    <source>
        <dbReference type="Proteomes" id="UP000778970"/>
    </source>
</evidence>
<dbReference type="SUPFAM" id="SSF51905">
    <property type="entry name" value="FAD/NAD(P)-binding domain"/>
    <property type="match status" value="1"/>
</dbReference>
<dbReference type="InterPro" id="IPR002938">
    <property type="entry name" value="FAD-bd"/>
</dbReference>
<dbReference type="GO" id="GO:0018659">
    <property type="term" value="F:4-hydroxybenzoate 3-monooxygenase activity"/>
    <property type="evidence" value="ECO:0007669"/>
    <property type="project" value="UniProtKB-EC"/>
</dbReference>
<dbReference type="InterPro" id="IPR050631">
    <property type="entry name" value="PheA/TfdB_FAD_monoxygenase"/>
</dbReference>
<keyword evidence="5" id="KW-1185">Reference proteome</keyword>
<reference evidence="4" key="1">
    <citation type="submission" date="2017-08" db="EMBL/GenBank/DDBJ databases">
        <authorList>
            <person name="Imhoff J.F."/>
            <person name="Rahn T."/>
            <person name="Kuenzel S."/>
            <person name="Neulinger S.C."/>
        </authorList>
    </citation>
    <scope>NUCLEOTIDE SEQUENCE</scope>
    <source>
        <strain evidence="4">DSM 9154</strain>
    </source>
</reference>
<dbReference type="PANTHER" id="PTHR43476">
    <property type="entry name" value="3-(3-HYDROXY-PHENYL)PROPIONATE/3-HYDROXYCINNAMIC ACID HYDROXYLASE"/>
    <property type="match status" value="1"/>
</dbReference>
<dbReference type="RefSeq" id="WP_027289207.1">
    <property type="nucleotide sequence ID" value="NZ_NRRE01000026.1"/>
</dbReference>
<dbReference type="Proteomes" id="UP000778970">
    <property type="component" value="Unassembled WGS sequence"/>
</dbReference>
<dbReference type="SUPFAM" id="SSF54373">
    <property type="entry name" value="FAD-linked reductases, C-terminal domain"/>
    <property type="match status" value="1"/>
</dbReference>
<dbReference type="Gene3D" id="3.50.50.60">
    <property type="entry name" value="FAD/NAD(P)-binding domain"/>
    <property type="match status" value="1"/>
</dbReference>
<dbReference type="AlphaFoldDB" id="A0A934QIR5"/>
<keyword evidence="2" id="KW-0520">NAD</keyword>
<dbReference type="PANTHER" id="PTHR43476:SF4">
    <property type="entry name" value="BLR0106 PROTEIN"/>
    <property type="match status" value="1"/>
</dbReference>
<dbReference type="Gene3D" id="3.30.9.10">
    <property type="entry name" value="D-Amino Acid Oxidase, subunit A, domain 2"/>
    <property type="match status" value="1"/>
</dbReference>
<dbReference type="PRINTS" id="PR00420">
    <property type="entry name" value="RNGMNOXGNASE"/>
</dbReference>